<feature type="domain" description="Fe/B12 periplasmic-binding" evidence="6">
    <location>
        <begin position="42"/>
        <end position="318"/>
    </location>
</feature>
<keyword evidence="5" id="KW-0732">Signal</keyword>
<dbReference type="CDD" id="cd01146">
    <property type="entry name" value="FhuD"/>
    <property type="match status" value="1"/>
</dbReference>
<comment type="similarity">
    <text evidence="2">Belongs to the bacterial solute-binding protein 8 family.</text>
</comment>
<evidence type="ECO:0000256" key="1">
    <source>
        <dbReference type="ARBA" id="ARBA00004196"/>
    </source>
</evidence>
<keyword evidence="4" id="KW-0410">Iron transport</keyword>
<dbReference type="AlphaFoldDB" id="A0A075FFW0"/>
<evidence type="ECO:0000256" key="2">
    <source>
        <dbReference type="ARBA" id="ARBA00008814"/>
    </source>
</evidence>
<evidence type="ECO:0000259" key="6">
    <source>
        <dbReference type="PROSITE" id="PS50983"/>
    </source>
</evidence>
<evidence type="ECO:0000256" key="3">
    <source>
        <dbReference type="ARBA" id="ARBA00022448"/>
    </source>
</evidence>
<proteinExistence type="inferred from homology"/>
<evidence type="ECO:0000256" key="4">
    <source>
        <dbReference type="ARBA" id="ARBA00022496"/>
    </source>
</evidence>
<protein>
    <submittedName>
        <fullName evidence="7">ABC-type Fe3+-hydroxamate transport system periplasmic component</fullName>
    </submittedName>
</protein>
<keyword evidence="4" id="KW-0406">Ion transport</keyword>
<evidence type="ECO:0000256" key="5">
    <source>
        <dbReference type="ARBA" id="ARBA00022729"/>
    </source>
</evidence>
<dbReference type="Pfam" id="PF01497">
    <property type="entry name" value="Peripla_BP_2"/>
    <property type="match status" value="1"/>
</dbReference>
<keyword evidence="3" id="KW-0813">Transport</keyword>
<dbReference type="Gene3D" id="3.40.50.1980">
    <property type="entry name" value="Nitrogenase molybdenum iron protein domain"/>
    <property type="match status" value="2"/>
</dbReference>
<dbReference type="PROSITE" id="PS50983">
    <property type="entry name" value="FE_B12_PBP"/>
    <property type="match status" value="1"/>
</dbReference>
<dbReference type="PANTHER" id="PTHR30532">
    <property type="entry name" value="IRON III DICITRATE-BINDING PERIPLASMIC PROTEIN"/>
    <property type="match status" value="1"/>
</dbReference>
<dbReference type="PANTHER" id="PTHR30532:SF1">
    <property type="entry name" value="IRON(3+)-HYDROXAMATE-BINDING PROTEIN FHUD"/>
    <property type="match status" value="1"/>
</dbReference>
<sequence>MQKLVSLFIIAIAVLPLNYYASINKEINTVMGHITVKVPVKRVITLEHRYTEMVLSLGVIPIGVADIKSYQEYDGVDEKKLKGVESVGRRAAPNLELIASLKPDLIIGAKLRNASVYPVLSSISPSLLFNYIQMPNGKEQPLAGLFAEFNTIAKLLGKTQQAKKSLYNYNKTVTEAKAIIDQLKQQGLLKSDRVAIAQFLPGSSRLRLLTTDSVAIEVLKSVGLKAAWPVKGGPSTLGYRTVGIQRLSTLGQTNVFYFNERADDSYLKNTLSNPLWLNLPFVKSALTYRFSQQIWPWGGPVALEKFINEVVDNLQQKSQEYAANAA</sequence>
<dbReference type="GO" id="GO:0030288">
    <property type="term" value="C:outer membrane-bounded periplasmic space"/>
    <property type="evidence" value="ECO:0007669"/>
    <property type="project" value="TreeGrafter"/>
</dbReference>
<organism evidence="7">
    <name type="scientific">Piscirickettsia salmonis LF-89 = ATCC VR-1361</name>
    <dbReference type="NCBI Taxonomy" id="1227812"/>
    <lineage>
        <taxon>Bacteria</taxon>
        <taxon>Pseudomonadati</taxon>
        <taxon>Pseudomonadota</taxon>
        <taxon>Gammaproteobacteria</taxon>
        <taxon>Thiotrichales</taxon>
        <taxon>Piscirickettsiaceae</taxon>
        <taxon>Piscirickettsia</taxon>
    </lineage>
</organism>
<dbReference type="SUPFAM" id="SSF53807">
    <property type="entry name" value="Helical backbone' metal receptor"/>
    <property type="match status" value="1"/>
</dbReference>
<gene>
    <name evidence="7" type="primary">fhuD</name>
</gene>
<keyword evidence="4" id="KW-0408">Iron</keyword>
<accession>A0A075FFW0</accession>
<dbReference type="EMBL" id="KJ804212">
    <property type="protein sequence ID" value="AIE90154.1"/>
    <property type="molecule type" value="Genomic_DNA"/>
</dbReference>
<reference evidence="7" key="1">
    <citation type="journal article" date="2015" name="BMC Genomics">
        <title>Transcriptional response of Atlantic salmon families to Piscirickettsia salmonis infection highlights the relevance of the iron-deprivation defence system.</title>
        <authorList>
            <person name="Pulgar R."/>
            <person name="Hodar C."/>
            <person name="Travisany D."/>
            <person name="Zuniga A."/>
            <person name="Dominguez C."/>
            <person name="Maass A."/>
            <person name="Gonzalez M."/>
            <person name="Cambiazo V."/>
        </authorList>
    </citation>
    <scope>NUCLEOTIDE SEQUENCE</scope>
    <source>
        <strain evidence="7">LF-89</strain>
    </source>
</reference>
<evidence type="ECO:0000313" key="7">
    <source>
        <dbReference type="EMBL" id="AIE90154.1"/>
    </source>
</evidence>
<dbReference type="InterPro" id="IPR002491">
    <property type="entry name" value="ABC_transptr_periplasmic_BD"/>
</dbReference>
<name>A0A075FFW0_PISSA</name>
<dbReference type="InterPro" id="IPR051313">
    <property type="entry name" value="Bact_iron-sidero_bind"/>
</dbReference>
<dbReference type="GO" id="GO:1901678">
    <property type="term" value="P:iron coordination entity transport"/>
    <property type="evidence" value="ECO:0007669"/>
    <property type="project" value="UniProtKB-ARBA"/>
</dbReference>
<comment type="subcellular location">
    <subcellularLocation>
        <location evidence="1">Cell envelope</location>
    </subcellularLocation>
</comment>